<gene>
    <name evidence="1" type="ORF">LTR37_014555</name>
</gene>
<keyword evidence="2" id="KW-1185">Reference proteome</keyword>
<reference evidence="1" key="1">
    <citation type="submission" date="2023-07" db="EMBL/GenBank/DDBJ databases">
        <title>Black Yeasts Isolated from many extreme environments.</title>
        <authorList>
            <person name="Coleine C."/>
            <person name="Stajich J.E."/>
            <person name="Selbmann L."/>
        </authorList>
    </citation>
    <scope>NUCLEOTIDE SEQUENCE</scope>
    <source>
        <strain evidence="1">CCFEE 5714</strain>
    </source>
</reference>
<sequence length="499" mass="54988">MPPTSPRRSEDDFTDEKGKAGALHLETTTRAALGISEEDAEFLANFSDDRRKAVLRKSPGNAKIEGMTEDLNMEDTDYNVAVSVFFIPYILFEIPANTVLARFNRPSHFMGALTISWGIVMTLTGIVQNYGGLIATRVMLGVCEAGFFPGAVYLVGRWYLPSETQFRIALFYTSSAMAGAFSGLLAFLIAKTKMDGIAGVAGWRWIFIIEGIASVLTGVACVFLLVDSPAQSTRWLTTEEIRYLELRQLVQHGNSMAAREAEKKRKWQILRSVLLDWKIYTMALVFWANTAPNYGLKFSMPQIIADMGFESADAQLLTIPPYTVGAISAMLAGAFSDRLTWRMPFICVPLVIVVIAYAVLFSQSADIANNIPQCYFALCLACAGLYPVTPGVSAWNINNISGPTARAQGAAYMNALGAIGGIIGSYMYLDSESPSYPTGYGLSFALAALGIASALLMEFVFKKKNRKRDQMTETEIYEKYTEEQLGKMGHRSPFFRFTL</sequence>
<name>A0ACC3MTY0_9PEZI</name>
<dbReference type="EMBL" id="JAUTXU010000154">
    <property type="protein sequence ID" value="KAK3703215.1"/>
    <property type="molecule type" value="Genomic_DNA"/>
</dbReference>
<dbReference type="Proteomes" id="UP001281147">
    <property type="component" value="Unassembled WGS sequence"/>
</dbReference>
<evidence type="ECO:0000313" key="2">
    <source>
        <dbReference type="Proteomes" id="UP001281147"/>
    </source>
</evidence>
<comment type="caution">
    <text evidence="1">The sequence shown here is derived from an EMBL/GenBank/DDBJ whole genome shotgun (WGS) entry which is preliminary data.</text>
</comment>
<accession>A0ACC3MTY0</accession>
<proteinExistence type="predicted"/>
<organism evidence="1 2">
    <name type="scientific">Vermiconidia calcicola</name>
    <dbReference type="NCBI Taxonomy" id="1690605"/>
    <lineage>
        <taxon>Eukaryota</taxon>
        <taxon>Fungi</taxon>
        <taxon>Dikarya</taxon>
        <taxon>Ascomycota</taxon>
        <taxon>Pezizomycotina</taxon>
        <taxon>Dothideomycetes</taxon>
        <taxon>Dothideomycetidae</taxon>
        <taxon>Mycosphaerellales</taxon>
        <taxon>Extremaceae</taxon>
        <taxon>Vermiconidia</taxon>
    </lineage>
</organism>
<evidence type="ECO:0000313" key="1">
    <source>
        <dbReference type="EMBL" id="KAK3703215.1"/>
    </source>
</evidence>
<protein>
    <submittedName>
        <fullName evidence="1">Uncharacterized protein</fullName>
    </submittedName>
</protein>